<name>A0ACC0WWK0_9STRA</name>
<accession>A0ACC0WWK0</accession>
<sequence length="91" mass="10072">MRELNMAVLLTLAISANNPALSTSVGTKLAEVARDRDTLAPDEGKRSLRVKEKTVETLEEDRMEGPPALKKLVSKLGRSFTDSRWILLACF</sequence>
<proteinExistence type="predicted"/>
<dbReference type="EMBL" id="CM047580">
    <property type="protein sequence ID" value="KAI9923174.1"/>
    <property type="molecule type" value="Genomic_DNA"/>
</dbReference>
<keyword evidence="2" id="KW-1185">Reference proteome</keyword>
<gene>
    <name evidence="1" type="ORF">PsorP6_000723</name>
</gene>
<evidence type="ECO:0000313" key="2">
    <source>
        <dbReference type="Proteomes" id="UP001163321"/>
    </source>
</evidence>
<comment type="caution">
    <text evidence="1">The sequence shown here is derived from an EMBL/GenBank/DDBJ whole genome shotgun (WGS) entry which is preliminary data.</text>
</comment>
<evidence type="ECO:0000313" key="1">
    <source>
        <dbReference type="EMBL" id="KAI9923174.1"/>
    </source>
</evidence>
<dbReference type="Proteomes" id="UP001163321">
    <property type="component" value="Chromosome 1"/>
</dbReference>
<organism evidence="1 2">
    <name type="scientific">Peronosclerospora sorghi</name>
    <dbReference type="NCBI Taxonomy" id="230839"/>
    <lineage>
        <taxon>Eukaryota</taxon>
        <taxon>Sar</taxon>
        <taxon>Stramenopiles</taxon>
        <taxon>Oomycota</taxon>
        <taxon>Peronosporomycetes</taxon>
        <taxon>Peronosporales</taxon>
        <taxon>Peronosporaceae</taxon>
        <taxon>Peronosclerospora</taxon>
    </lineage>
</organism>
<reference evidence="1 2" key="1">
    <citation type="journal article" date="2022" name="bioRxiv">
        <title>The genome of the oomycete Peronosclerospora sorghi, a cosmopolitan pathogen of maize and sorghum, is inflated with dispersed pseudogenes.</title>
        <authorList>
            <person name="Fletcher K."/>
            <person name="Martin F."/>
            <person name="Isakeit T."/>
            <person name="Cavanaugh K."/>
            <person name="Magill C."/>
            <person name="Michelmore R."/>
        </authorList>
    </citation>
    <scope>NUCLEOTIDE SEQUENCE [LARGE SCALE GENOMIC DNA]</scope>
    <source>
        <strain evidence="1">P6</strain>
    </source>
</reference>
<protein>
    <submittedName>
        <fullName evidence="1">Uncharacterized protein</fullName>
    </submittedName>
</protein>